<evidence type="ECO:0000256" key="1">
    <source>
        <dbReference type="ARBA" id="ARBA00001936"/>
    </source>
</evidence>
<reference evidence="13" key="1">
    <citation type="submission" date="2022-11" db="UniProtKB">
        <authorList>
            <consortium name="WormBaseParasite"/>
        </authorList>
    </citation>
    <scope>IDENTIFICATION</scope>
</reference>
<evidence type="ECO:0000313" key="12">
    <source>
        <dbReference type="Proteomes" id="UP000887574"/>
    </source>
</evidence>
<dbReference type="InterPro" id="IPR015655">
    <property type="entry name" value="PP2C"/>
</dbReference>
<dbReference type="EC" id="3.1.3.16" evidence="3"/>
<feature type="compositionally biased region" description="Basic and acidic residues" evidence="10">
    <location>
        <begin position="294"/>
        <end position="304"/>
    </location>
</feature>
<keyword evidence="6" id="KW-0460">Magnesium</keyword>
<dbReference type="SUPFAM" id="SSF81606">
    <property type="entry name" value="PP2C-like"/>
    <property type="match status" value="2"/>
</dbReference>
<evidence type="ECO:0000259" key="11">
    <source>
        <dbReference type="PROSITE" id="PS51746"/>
    </source>
</evidence>
<protein>
    <recommendedName>
        <fullName evidence="3">protein-serine/threonine phosphatase</fullName>
        <ecNumber evidence="3">3.1.3.16</ecNumber>
    </recommendedName>
</protein>
<evidence type="ECO:0000256" key="4">
    <source>
        <dbReference type="ARBA" id="ARBA00022723"/>
    </source>
</evidence>
<feature type="compositionally biased region" description="Polar residues" evidence="10">
    <location>
        <begin position="245"/>
        <end position="266"/>
    </location>
</feature>
<dbReference type="PANTHER" id="PTHR13832:SF803">
    <property type="entry name" value="PROTEIN PHOSPHATASE 1G"/>
    <property type="match status" value="1"/>
</dbReference>
<feature type="compositionally biased region" description="Polar residues" evidence="10">
    <location>
        <begin position="217"/>
        <end position="236"/>
    </location>
</feature>
<dbReference type="GO" id="GO:0004722">
    <property type="term" value="F:protein serine/threonine phosphatase activity"/>
    <property type="evidence" value="ECO:0007669"/>
    <property type="project" value="UniProtKB-EC"/>
</dbReference>
<dbReference type="Gene3D" id="3.60.40.10">
    <property type="entry name" value="PPM-type phosphatase domain"/>
    <property type="match status" value="2"/>
</dbReference>
<keyword evidence="5 9" id="KW-0378">Hydrolase</keyword>
<dbReference type="PROSITE" id="PS01032">
    <property type="entry name" value="PPM_1"/>
    <property type="match status" value="1"/>
</dbReference>
<evidence type="ECO:0000313" key="13">
    <source>
        <dbReference type="WBParaSite" id="jg16211.1"/>
    </source>
</evidence>
<dbReference type="GO" id="GO:0046872">
    <property type="term" value="F:metal ion binding"/>
    <property type="evidence" value="ECO:0007669"/>
    <property type="project" value="UniProtKB-KW"/>
</dbReference>
<dbReference type="Proteomes" id="UP000887574">
    <property type="component" value="Unplaced"/>
</dbReference>
<comment type="similarity">
    <text evidence="2 9">Belongs to the PP2C family.</text>
</comment>
<dbReference type="InterPro" id="IPR036457">
    <property type="entry name" value="PPM-type-like_dom_sf"/>
</dbReference>
<dbReference type="PANTHER" id="PTHR13832">
    <property type="entry name" value="PROTEIN PHOSPHATASE 2C"/>
    <property type="match status" value="1"/>
</dbReference>
<keyword evidence="8" id="KW-0464">Manganese</keyword>
<dbReference type="AlphaFoldDB" id="A0A915D780"/>
<dbReference type="InterPro" id="IPR000222">
    <property type="entry name" value="PP2C_BS"/>
</dbReference>
<dbReference type="Pfam" id="PF00481">
    <property type="entry name" value="PP2C"/>
    <property type="match status" value="2"/>
</dbReference>
<dbReference type="PROSITE" id="PS51746">
    <property type="entry name" value="PPM_2"/>
    <property type="match status" value="1"/>
</dbReference>
<evidence type="ECO:0000256" key="5">
    <source>
        <dbReference type="ARBA" id="ARBA00022801"/>
    </source>
</evidence>
<feature type="domain" description="PPM-type phosphatase" evidence="11">
    <location>
        <begin position="23"/>
        <end position="497"/>
    </location>
</feature>
<feature type="region of interest" description="Disordered" evidence="10">
    <location>
        <begin position="210"/>
        <end position="357"/>
    </location>
</feature>
<evidence type="ECO:0000256" key="3">
    <source>
        <dbReference type="ARBA" id="ARBA00013081"/>
    </source>
</evidence>
<keyword evidence="7 9" id="KW-0904">Protein phosphatase</keyword>
<dbReference type="InterPro" id="IPR001932">
    <property type="entry name" value="PPM-type_phosphatase-like_dom"/>
</dbReference>
<organism evidence="12 13">
    <name type="scientific">Ditylenchus dipsaci</name>
    <dbReference type="NCBI Taxonomy" id="166011"/>
    <lineage>
        <taxon>Eukaryota</taxon>
        <taxon>Metazoa</taxon>
        <taxon>Ecdysozoa</taxon>
        <taxon>Nematoda</taxon>
        <taxon>Chromadorea</taxon>
        <taxon>Rhabditida</taxon>
        <taxon>Tylenchina</taxon>
        <taxon>Tylenchomorpha</taxon>
        <taxon>Sphaerularioidea</taxon>
        <taxon>Anguinidae</taxon>
        <taxon>Anguininae</taxon>
        <taxon>Ditylenchus</taxon>
    </lineage>
</organism>
<keyword evidence="4" id="KW-0479">Metal-binding</keyword>
<evidence type="ECO:0000256" key="8">
    <source>
        <dbReference type="ARBA" id="ARBA00023211"/>
    </source>
</evidence>
<proteinExistence type="inferred from homology"/>
<keyword evidence="12" id="KW-1185">Reference proteome</keyword>
<comment type="cofactor">
    <cofactor evidence="1">
        <name>Mn(2+)</name>
        <dbReference type="ChEBI" id="CHEBI:29035"/>
    </cofactor>
</comment>
<feature type="compositionally biased region" description="Low complexity" evidence="10">
    <location>
        <begin position="276"/>
        <end position="293"/>
    </location>
</feature>
<evidence type="ECO:0000256" key="2">
    <source>
        <dbReference type="ARBA" id="ARBA00006702"/>
    </source>
</evidence>
<dbReference type="SMART" id="SM00332">
    <property type="entry name" value="PP2Cc"/>
    <property type="match status" value="1"/>
</dbReference>
<sequence length="525" mass="56600">MGAYLNKPVTEKDAEQGENEWLKFASTSMQGWRAHQEVASIFKSSILKIYGCNLFGVYDGHGGAEVAIYIAKNFPQFLKNSGLLNSGNLEEALKKSFVDFDITLKDEDSFTHSRLDEEEEREQLFEEAMVNFPKDMALSKEASVSIESIIMQYAKIRNQMGGDPKLVFMDEAKVEKRALGEPSSRLVKRRRIHRDNAVLDEDMGEDVNAASEASIAPSGSSVAETTATKVNGSAKSASGEGATNGGLTSSSPAEVKTADSSNSVETNAKGKDSTTCEETVSSSTSVDIIASKSIDSDKAKKVEEPDSNTDEEDDDEDYEEDEDDADAEDGEVVDESESEDDEIGTIETNGGGENKPGFDSGATACLALLFKDKALDLSVDHKPEDTLEKSRIEKAGGIVSEDGRVNGGLNLSRALGDHYYKQNSEVPFEKKDTLLIIACDGIWNSLSSQEVVDFISKRLGTTALKEIGAQICDHCCAADTSGDGTGCDNMTIIIVDLKKANSAVCSQSPSEVATDQKEDPIKEKA</sequence>
<evidence type="ECO:0000256" key="6">
    <source>
        <dbReference type="ARBA" id="ARBA00022842"/>
    </source>
</evidence>
<evidence type="ECO:0000256" key="7">
    <source>
        <dbReference type="ARBA" id="ARBA00022912"/>
    </source>
</evidence>
<accession>A0A915D780</accession>
<evidence type="ECO:0000256" key="9">
    <source>
        <dbReference type="RuleBase" id="RU003465"/>
    </source>
</evidence>
<dbReference type="WBParaSite" id="jg16211.1">
    <property type="protein sequence ID" value="jg16211.1"/>
    <property type="gene ID" value="jg16211"/>
</dbReference>
<name>A0A915D780_9BILA</name>
<dbReference type="CDD" id="cd00143">
    <property type="entry name" value="PP2Cc"/>
    <property type="match status" value="1"/>
</dbReference>
<evidence type="ECO:0000256" key="10">
    <source>
        <dbReference type="SAM" id="MobiDB-lite"/>
    </source>
</evidence>
<feature type="compositionally biased region" description="Acidic residues" evidence="10">
    <location>
        <begin position="305"/>
        <end position="344"/>
    </location>
</feature>